<dbReference type="AlphaFoldDB" id="A0A0F9N845"/>
<proteinExistence type="predicted"/>
<name>A0A0F9N845_9ZZZZ</name>
<accession>A0A0F9N845</accession>
<organism evidence="1">
    <name type="scientific">marine sediment metagenome</name>
    <dbReference type="NCBI Taxonomy" id="412755"/>
    <lineage>
        <taxon>unclassified sequences</taxon>
        <taxon>metagenomes</taxon>
        <taxon>ecological metagenomes</taxon>
    </lineage>
</organism>
<reference evidence="1" key="1">
    <citation type="journal article" date="2015" name="Nature">
        <title>Complex archaea that bridge the gap between prokaryotes and eukaryotes.</title>
        <authorList>
            <person name="Spang A."/>
            <person name="Saw J.H."/>
            <person name="Jorgensen S.L."/>
            <person name="Zaremba-Niedzwiedzka K."/>
            <person name="Martijn J."/>
            <person name="Lind A.E."/>
            <person name="van Eijk R."/>
            <person name="Schleper C."/>
            <person name="Guy L."/>
            <person name="Ettema T.J."/>
        </authorList>
    </citation>
    <scope>NUCLEOTIDE SEQUENCE</scope>
</reference>
<dbReference type="EMBL" id="LAZR01004502">
    <property type="protein sequence ID" value="KKN08027.1"/>
    <property type="molecule type" value="Genomic_DNA"/>
</dbReference>
<comment type="caution">
    <text evidence="1">The sequence shown here is derived from an EMBL/GenBank/DDBJ whole genome shotgun (WGS) entry which is preliminary data.</text>
</comment>
<protein>
    <submittedName>
        <fullName evidence="1">Uncharacterized protein</fullName>
    </submittedName>
</protein>
<evidence type="ECO:0000313" key="1">
    <source>
        <dbReference type="EMBL" id="KKN08027.1"/>
    </source>
</evidence>
<sequence length="86" mass="10477">MKKKKSKKQMIFELMQTTSRPIACHEFLSIYHIPINDHSANARINELRIQLEAEQGIYRLKKQRREGHDYDEWFIEYRQAEQLDLK</sequence>
<gene>
    <name evidence="1" type="ORF">LCGC14_1060930</name>
</gene>